<evidence type="ECO:0000313" key="2">
    <source>
        <dbReference type="Proteomes" id="UP001225788"/>
    </source>
</evidence>
<sequence>MTASQTESLPASDSLEHEALCRLAALSASCPRHWCGLRRCRRAGICLGPLRPVDTDLPPLLLPPCIGTPDAPPMASFCAAFGVWTRRLERPDAAIHTLTMLRRRMSPPDSPPPAEGP</sequence>
<protein>
    <submittedName>
        <fullName evidence="1">Uncharacterized protein</fullName>
    </submittedName>
</protein>
<dbReference type="EMBL" id="CP132314">
    <property type="protein sequence ID" value="WLS01885.1"/>
    <property type="molecule type" value="Genomic_DNA"/>
</dbReference>
<organism evidence="1 2">
    <name type="scientific">Shinella oryzae</name>
    <dbReference type="NCBI Taxonomy" id="2871820"/>
    <lineage>
        <taxon>Bacteria</taxon>
        <taxon>Pseudomonadati</taxon>
        <taxon>Pseudomonadota</taxon>
        <taxon>Alphaproteobacteria</taxon>
        <taxon>Hyphomicrobiales</taxon>
        <taxon>Rhizobiaceae</taxon>
        <taxon>Shinella</taxon>
    </lineage>
</organism>
<gene>
    <name evidence="1" type="ORF">Q9315_10560</name>
</gene>
<dbReference type="RefSeq" id="WP_306157077.1">
    <property type="nucleotide sequence ID" value="NZ_CP132314.1"/>
</dbReference>
<reference evidence="1 2" key="1">
    <citation type="submission" date="2023-08" db="EMBL/GenBank/DDBJ databases">
        <title>Pathogen: clinical or host-associated sample.</title>
        <authorList>
            <person name="Hergert J."/>
            <person name="Casey R."/>
            <person name="Wagner J."/>
            <person name="Young E.L."/>
            <person name="Oakeson K.F."/>
        </authorList>
    </citation>
    <scope>NUCLEOTIDE SEQUENCE [LARGE SCALE GENOMIC DNA]</scope>
    <source>
        <strain evidence="1 2">UPHL-collab-2</strain>
    </source>
</reference>
<dbReference type="Proteomes" id="UP001225788">
    <property type="component" value="Chromosome"/>
</dbReference>
<keyword evidence="2" id="KW-1185">Reference proteome</keyword>
<accession>A0ABY9JZX1</accession>
<proteinExistence type="predicted"/>
<evidence type="ECO:0000313" key="1">
    <source>
        <dbReference type="EMBL" id="WLS01885.1"/>
    </source>
</evidence>
<name>A0ABY9JZX1_9HYPH</name>